<proteinExistence type="predicted"/>
<evidence type="ECO:0000313" key="2">
    <source>
        <dbReference type="Proteomes" id="UP000823922"/>
    </source>
</evidence>
<sequence length="70" mass="7706">LIADGTRDEIFADERLARLVGIRPPEIFAMGRALDERARCYTVDEFVECFGNASVNVRPEKEAFAVCAGG</sequence>
<gene>
    <name evidence="1" type="ORF">H9926_11105</name>
</gene>
<reference evidence="1" key="1">
    <citation type="journal article" date="2021" name="PeerJ">
        <title>Extensive microbial diversity within the chicken gut microbiome revealed by metagenomics and culture.</title>
        <authorList>
            <person name="Gilroy R."/>
            <person name="Ravi A."/>
            <person name="Getino M."/>
            <person name="Pursley I."/>
            <person name="Horton D.L."/>
            <person name="Alikhan N.F."/>
            <person name="Baker D."/>
            <person name="Gharbi K."/>
            <person name="Hall N."/>
            <person name="Watson M."/>
            <person name="Adriaenssens E.M."/>
            <person name="Foster-Nyarko E."/>
            <person name="Jarju S."/>
            <person name="Secka A."/>
            <person name="Antonio M."/>
            <person name="Oren A."/>
            <person name="Chaudhuri R.R."/>
            <person name="La Ragione R."/>
            <person name="Hildebrand F."/>
            <person name="Pallen M.J."/>
        </authorList>
    </citation>
    <scope>NUCLEOTIDE SEQUENCE</scope>
    <source>
        <strain evidence="1">ChiBcec1-1630</strain>
    </source>
</reference>
<protein>
    <submittedName>
        <fullName evidence="1">Uncharacterized protein</fullName>
    </submittedName>
</protein>
<dbReference type="Proteomes" id="UP000823922">
    <property type="component" value="Unassembled WGS sequence"/>
</dbReference>
<organism evidence="1 2">
    <name type="scientific">Candidatus Eisenbergiella intestinigallinarum</name>
    <dbReference type="NCBI Taxonomy" id="2838549"/>
    <lineage>
        <taxon>Bacteria</taxon>
        <taxon>Bacillati</taxon>
        <taxon>Bacillota</taxon>
        <taxon>Clostridia</taxon>
        <taxon>Lachnospirales</taxon>
        <taxon>Lachnospiraceae</taxon>
        <taxon>Eisenbergiella</taxon>
    </lineage>
</organism>
<accession>A0A9D2QM10</accession>
<dbReference type="AlphaFoldDB" id="A0A9D2QM10"/>
<name>A0A9D2QM10_9FIRM</name>
<comment type="caution">
    <text evidence="1">The sequence shown here is derived from an EMBL/GenBank/DDBJ whole genome shotgun (WGS) entry which is preliminary data.</text>
</comment>
<dbReference type="EMBL" id="DWVS01000283">
    <property type="protein sequence ID" value="HJC88549.1"/>
    <property type="molecule type" value="Genomic_DNA"/>
</dbReference>
<evidence type="ECO:0000313" key="1">
    <source>
        <dbReference type="EMBL" id="HJC88549.1"/>
    </source>
</evidence>
<reference evidence="1" key="2">
    <citation type="submission" date="2021-04" db="EMBL/GenBank/DDBJ databases">
        <authorList>
            <person name="Gilroy R."/>
        </authorList>
    </citation>
    <scope>NUCLEOTIDE SEQUENCE</scope>
    <source>
        <strain evidence="1">ChiBcec1-1630</strain>
    </source>
</reference>
<feature type="non-terminal residue" evidence="1">
    <location>
        <position position="1"/>
    </location>
</feature>